<keyword evidence="3" id="KW-0456">Lyase</keyword>
<dbReference type="InterPro" id="IPR006805">
    <property type="entry name" value="Anth_synth_I_N"/>
</dbReference>
<dbReference type="InterPro" id="IPR015890">
    <property type="entry name" value="Chorismate_C"/>
</dbReference>
<dbReference type="PANTHER" id="PTHR11236">
    <property type="entry name" value="AMINOBENZOATE/ANTHRANILATE SYNTHASE"/>
    <property type="match status" value="1"/>
</dbReference>
<dbReference type="PANTHER" id="PTHR11236:SF9">
    <property type="entry name" value="ANTHRANILATE SYNTHASE COMPONENT 1"/>
    <property type="match status" value="1"/>
</dbReference>
<name>A0A170TA04_9SYNE</name>
<evidence type="ECO:0000259" key="1">
    <source>
        <dbReference type="Pfam" id="PF00425"/>
    </source>
</evidence>
<dbReference type="Pfam" id="PF04715">
    <property type="entry name" value="Anth_synt_I_N"/>
    <property type="match status" value="1"/>
</dbReference>
<dbReference type="PRINTS" id="PR00095">
    <property type="entry name" value="ANTSNTHASEI"/>
</dbReference>
<sequence length="509" mass="56949">MISLEDIRQRASQGETFLPIWTTWSADLDTPVSTWLRISPGSPYGVLLESVDGGVHVGRWSVVATYPLWVFESRGDQSVRRWRDGRCDVYSGNPLAQLRRRMEPYRASPVPGCPALGQLFGMWSYELIRWIEPTVPVHAAAEGDCPDGLWMLCDHLLLFDQARRLLTAVSYINLQDQPDPQLARSDAQLRLQRLRDCILTPSQAHQSLAWQPTAPRQTPTTANRSRADFEAAVDQAREHIMAGDVFQLVLSQRLEAQLPHEPFSIYRSLRLVNPSPYMAYFNFGNWQLIGSSPEVMVKVERQEDGTHDGKRLAVLRPIAGTRRRSPDPATDAALAEELLADPKERAEHVMLVDLARNDLGRVCQPGSVQLKDLMVIERYSHVMHLVSEVHGQLRETCDPLDVLVACFPAGTVSGAPKVRAMQLIHELEPARRGPYSGVYGSMDLQGTINLAITIRTILARPQAPGQWHVSVQAGAGIVYESQPALEYEETLNKARGMLRAINCLEVDHP</sequence>
<dbReference type="OrthoDB" id="9803598at2"/>
<dbReference type="Pfam" id="PF00425">
    <property type="entry name" value="Chorismate_bind"/>
    <property type="match status" value="1"/>
</dbReference>
<dbReference type="Gene3D" id="3.60.120.10">
    <property type="entry name" value="Anthranilate synthase"/>
    <property type="match status" value="1"/>
</dbReference>
<keyword evidence="4" id="KW-1185">Reference proteome</keyword>
<feature type="domain" description="Chorismate-utilising enzyme C-terminal" evidence="1">
    <location>
        <begin position="226"/>
        <end position="493"/>
    </location>
</feature>
<dbReference type="GO" id="GO:0004049">
    <property type="term" value="F:anthranilate synthase activity"/>
    <property type="evidence" value="ECO:0007669"/>
    <property type="project" value="UniProtKB-EC"/>
</dbReference>
<organism evidence="3 4">
    <name type="scientific">Candidatus Synechococcus spongiarum</name>
    <dbReference type="NCBI Taxonomy" id="431041"/>
    <lineage>
        <taxon>Bacteria</taxon>
        <taxon>Bacillati</taxon>
        <taxon>Cyanobacteriota</taxon>
        <taxon>Cyanophyceae</taxon>
        <taxon>Synechococcales</taxon>
        <taxon>Synechococcaceae</taxon>
        <taxon>Synechococcus</taxon>
    </lineage>
</organism>
<dbReference type="RefSeq" id="WP_074457342.1">
    <property type="nucleotide sequence ID" value="NZ_FITM01000092.1"/>
</dbReference>
<proteinExistence type="predicted"/>
<evidence type="ECO:0000259" key="2">
    <source>
        <dbReference type="Pfam" id="PF04715"/>
    </source>
</evidence>
<dbReference type="EMBL" id="FITM01000092">
    <property type="protein sequence ID" value="CZB18403.1"/>
    <property type="molecule type" value="Genomic_DNA"/>
</dbReference>
<dbReference type="InterPro" id="IPR019999">
    <property type="entry name" value="Anth_synth_I-like"/>
</dbReference>
<dbReference type="InterPro" id="IPR005801">
    <property type="entry name" value="ADC_synthase"/>
</dbReference>
<dbReference type="GO" id="GO:0000162">
    <property type="term" value="P:L-tryptophan biosynthetic process"/>
    <property type="evidence" value="ECO:0007669"/>
    <property type="project" value="TreeGrafter"/>
</dbReference>
<evidence type="ECO:0000313" key="4">
    <source>
        <dbReference type="Proteomes" id="UP000182631"/>
    </source>
</evidence>
<protein>
    <submittedName>
        <fullName evidence="3">Anthranilate synthase, aminase component</fullName>
        <ecNumber evidence="3">4.1.3.27</ecNumber>
    </submittedName>
</protein>
<feature type="domain" description="Anthranilate synthase component I N-terminal" evidence="2">
    <location>
        <begin position="27"/>
        <end position="166"/>
    </location>
</feature>
<accession>A0A170TA04</accession>
<gene>
    <name evidence="3" type="ORF">FLM9_838</name>
</gene>
<evidence type="ECO:0000313" key="3">
    <source>
        <dbReference type="EMBL" id="CZB18403.1"/>
    </source>
</evidence>
<dbReference type="Proteomes" id="UP000182631">
    <property type="component" value="Unassembled WGS sequence"/>
</dbReference>
<dbReference type="EC" id="4.1.3.27" evidence="3"/>
<reference evidence="4" key="1">
    <citation type="submission" date="2016-02" db="EMBL/GenBank/DDBJ databases">
        <authorList>
            <person name="liu f."/>
        </authorList>
    </citation>
    <scope>NUCLEOTIDE SEQUENCE [LARGE SCALE GENOMIC DNA]</scope>
</reference>
<dbReference type="AlphaFoldDB" id="A0A170TA04"/>
<dbReference type="SUPFAM" id="SSF56322">
    <property type="entry name" value="ADC synthase"/>
    <property type="match status" value="1"/>
</dbReference>